<dbReference type="eggNOG" id="ENOG503365C">
    <property type="taxonomic scope" value="Bacteria"/>
</dbReference>
<dbReference type="InterPro" id="IPR021529">
    <property type="entry name" value="DUF2798"/>
</dbReference>
<protein>
    <recommendedName>
        <fullName evidence="4">DUF2798 domain-containing protein</fullName>
    </recommendedName>
</protein>
<name>A0A0R2I6Q0_CARDV</name>
<evidence type="ECO:0000256" key="1">
    <source>
        <dbReference type="SAM" id="Phobius"/>
    </source>
</evidence>
<dbReference type="PATRIC" id="fig|1449336.4.peg.10"/>
<dbReference type="Pfam" id="PF11391">
    <property type="entry name" value="DUF2798"/>
    <property type="match status" value="2"/>
</dbReference>
<feature type="transmembrane region" description="Helical" evidence="1">
    <location>
        <begin position="115"/>
        <end position="141"/>
    </location>
</feature>
<evidence type="ECO:0000313" key="3">
    <source>
        <dbReference type="Proteomes" id="UP000051658"/>
    </source>
</evidence>
<dbReference type="AlphaFoldDB" id="A0A0R2I6Q0"/>
<comment type="caution">
    <text evidence="2">The sequence shown here is derived from an EMBL/GenBank/DDBJ whole genome shotgun (WGS) entry which is preliminary data.</text>
</comment>
<sequence length="149" mass="16961">MYQNTREKLIFTGLMCGVMVFLMSAFNIILQVGFNWTAVTTILKGFIPIFIIGFLLDLFVIGKFAKAMQSKMVKPDAHIMKKVFAMQFFMVFGMCICMTTLTTFMHFGFTGIEVYQILAITLVRNFVVALILQVFIAGPIVRNVAQRIY</sequence>
<dbReference type="GeneID" id="89590060"/>
<keyword evidence="1" id="KW-0812">Transmembrane</keyword>
<dbReference type="Proteomes" id="UP000051658">
    <property type="component" value="Unassembled WGS sequence"/>
</dbReference>
<evidence type="ECO:0008006" key="4">
    <source>
        <dbReference type="Google" id="ProtNLM"/>
    </source>
</evidence>
<evidence type="ECO:0000313" key="2">
    <source>
        <dbReference type="EMBL" id="KRN57492.1"/>
    </source>
</evidence>
<keyword evidence="1" id="KW-0472">Membrane</keyword>
<reference evidence="2 3" key="1">
    <citation type="journal article" date="2015" name="Genome Announc.">
        <title>Expanding the biotechnology potential of lactobacilli through comparative genomics of 213 strains and associated genera.</title>
        <authorList>
            <person name="Sun Z."/>
            <person name="Harris H.M."/>
            <person name="McCann A."/>
            <person name="Guo C."/>
            <person name="Argimon S."/>
            <person name="Zhang W."/>
            <person name="Yang X."/>
            <person name="Jeffery I.B."/>
            <person name="Cooney J.C."/>
            <person name="Kagawa T.F."/>
            <person name="Liu W."/>
            <person name="Song Y."/>
            <person name="Salvetti E."/>
            <person name="Wrobel A."/>
            <person name="Rasinkangas P."/>
            <person name="Parkhill J."/>
            <person name="Rea M.C."/>
            <person name="O'Sullivan O."/>
            <person name="Ritari J."/>
            <person name="Douillard F.P."/>
            <person name="Paul Ross R."/>
            <person name="Yang R."/>
            <person name="Briner A.E."/>
            <person name="Felis G.E."/>
            <person name="de Vos W.M."/>
            <person name="Barrangou R."/>
            <person name="Klaenhammer T.R."/>
            <person name="Caufield P.W."/>
            <person name="Cui Y."/>
            <person name="Zhang H."/>
            <person name="O'Toole P.W."/>
        </authorList>
    </citation>
    <scope>NUCLEOTIDE SEQUENCE [LARGE SCALE GENOMIC DNA]</scope>
    <source>
        <strain evidence="2 3">DSM 20623</strain>
    </source>
</reference>
<gene>
    <name evidence="2" type="ORF">IV74_GL000010</name>
</gene>
<dbReference type="RefSeq" id="WP_034572810.1">
    <property type="nucleotide sequence ID" value="NZ_JQBS01000006.1"/>
</dbReference>
<accession>A0A0R2I6Q0</accession>
<feature type="transmembrane region" description="Helical" evidence="1">
    <location>
        <begin position="9"/>
        <end position="30"/>
    </location>
</feature>
<feature type="transmembrane region" description="Helical" evidence="1">
    <location>
        <begin position="83"/>
        <end position="109"/>
    </location>
</feature>
<dbReference type="EMBL" id="JQBS01000006">
    <property type="protein sequence ID" value="KRN57492.1"/>
    <property type="molecule type" value="Genomic_DNA"/>
</dbReference>
<proteinExistence type="predicted"/>
<keyword evidence="1" id="KW-1133">Transmembrane helix</keyword>
<keyword evidence="3" id="KW-1185">Reference proteome</keyword>
<organism evidence="2 3">
    <name type="scientific">Carnobacterium divergens DSM 20623</name>
    <dbReference type="NCBI Taxonomy" id="1449336"/>
    <lineage>
        <taxon>Bacteria</taxon>
        <taxon>Bacillati</taxon>
        <taxon>Bacillota</taxon>
        <taxon>Bacilli</taxon>
        <taxon>Lactobacillales</taxon>
        <taxon>Carnobacteriaceae</taxon>
        <taxon>Carnobacterium</taxon>
    </lineage>
</organism>
<feature type="transmembrane region" description="Helical" evidence="1">
    <location>
        <begin position="42"/>
        <end position="62"/>
    </location>
</feature>